<dbReference type="Pfam" id="PF00550">
    <property type="entry name" value="PP-binding"/>
    <property type="match status" value="1"/>
</dbReference>
<comment type="caution">
    <text evidence="4">The sequence shown here is derived from an EMBL/GenBank/DDBJ whole genome shotgun (WGS) entry which is preliminary data.</text>
</comment>
<proteinExistence type="predicted"/>
<protein>
    <recommendedName>
        <fullName evidence="3">Carrier domain-containing protein</fullName>
    </recommendedName>
</protein>
<feature type="domain" description="Carrier" evidence="3">
    <location>
        <begin position="23"/>
        <end position="97"/>
    </location>
</feature>
<organism evidence="4 5">
    <name type="scientific">Rugosimonospora africana</name>
    <dbReference type="NCBI Taxonomy" id="556532"/>
    <lineage>
        <taxon>Bacteria</taxon>
        <taxon>Bacillati</taxon>
        <taxon>Actinomycetota</taxon>
        <taxon>Actinomycetes</taxon>
        <taxon>Micromonosporales</taxon>
        <taxon>Micromonosporaceae</taxon>
        <taxon>Rugosimonospora</taxon>
    </lineage>
</organism>
<keyword evidence="5" id="KW-1185">Reference proteome</keyword>
<keyword evidence="2" id="KW-0597">Phosphoprotein</keyword>
<evidence type="ECO:0000313" key="5">
    <source>
        <dbReference type="Proteomes" id="UP000642748"/>
    </source>
</evidence>
<dbReference type="EMBL" id="BONZ01000123">
    <property type="protein sequence ID" value="GIH21321.1"/>
    <property type="molecule type" value="Genomic_DNA"/>
</dbReference>
<evidence type="ECO:0000256" key="1">
    <source>
        <dbReference type="ARBA" id="ARBA00022450"/>
    </source>
</evidence>
<keyword evidence="1" id="KW-0596">Phosphopantetheine</keyword>
<dbReference type="Proteomes" id="UP000642748">
    <property type="component" value="Unassembled WGS sequence"/>
</dbReference>
<reference evidence="4" key="1">
    <citation type="submission" date="2021-01" db="EMBL/GenBank/DDBJ databases">
        <title>Whole genome shotgun sequence of Rugosimonospora africana NBRC 104875.</title>
        <authorList>
            <person name="Komaki H."/>
            <person name="Tamura T."/>
        </authorList>
    </citation>
    <scope>NUCLEOTIDE SEQUENCE</scope>
    <source>
        <strain evidence="4">NBRC 104875</strain>
    </source>
</reference>
<dbReference type="Gene3D" id="1.10.1200.10">
    <property type="entry name" value="ACP-like"/>
    <property type="match status" value="1"/>
</dbReference>
<dbReference type="GO" id="GO:0031177">
    <property type="term" value="F:phosphopantetheine binding"/>
    <property type="evidence" value="ECO:0007669"/>
    <property type="project" value="InterPro"/>
</dbReference>
<gene>
    <name evidence="4" type="ORF">Raf01_94930</name>
</gene>
<evidence type="ECO:0000313" key="4">
    <source>
        <dbReference type="EMBL" id="GIH21321.1"/>
    </source>
</evidence>
<evidence type="ECO:0000256" key="2">
    <source>
        <dbReference type="ARBA" id="ARBA00022553"/>
    </source>
</evidence>
<dbReference type="PROSITE" id="PS50075">
    <property type="entry name" value="CARRIER"/>
    <property type="match status" value="1"/>
</dbReference>
<dbReference type="SUPFAM" id="SSF47336">
    <property type="entry name" value="ACP-like"/>
    <property type="match status" value="1"/>
</dbReference>
<sequence>MGLRTATRTGRGADINTDELSPESIQLWLTGLVARHVERPPMEIDRDVPLSEYGLDSVYVLALCADIEDHWGVSVEPTLMWDYPTIAGFGNALLELINESRPVS</sequence>
<dbReference type="InterPro" id="IPR036736">
    <property type="entry name" value="ACP-like_sf"/>
</dbReference>
<name>A0A8J3R796_9ACTN</name>
<evidence type="ECO:0000259" key="3">
    <source>
        <dbReference type="PROSITE" id="PS50075"/>
    </source>
</evidence>
<dbReference type="SMART" id="SM00823">
    <property type="entry name" value="PKS_PP"/>
    <property type="match status" value="1"/>
</dbReference>
<dbReference type="InterPro" id="IPR020806">
    <property type="entry name" value="PKS_PP-bd"/>
</dbReference>
<dbReference type="InterPro" id="IPR009081">
    <property type="entry name" value="PP-bd_ACP"/>
</dbReference>
<dbReference type="AlphaFoldDB" id="A0A8J3R796"/>
<accession>A0A8J3R796</accession>